<sequence length="84" mass="9092">MKQGRCPKCHSQEVYAGVDVLPKSGPFGSNSIPVSIVSIAALDNYVCVQCGYLERYIADAEKLKEISKKWKKAIEASDSQGDAA</sequence>
<comment type="caution">
    <text evidence="1">The sequence shown here is derived from an EMBL/GenBank/DDBJ whole genome shotgun (WGS) entry which is preliminary data.</text>
</comment>
<gene>
    <name evidence="1" type="ORF">H8E23_10145</name>
</gene>
<dbReference type="EMBL" id="JACNJH010000148">
    <property type="protein sequence ID" value="MBC8361747.1"/>
    <property type="molecule type" value="Genomic_DNA"/>
</dbReference>
<dbReference type="Proteomes" id="UP000603434">
    <property type="component" value="Unassembled WGS sequence"/>
</dbReference>
<evidence type="ECO:0000313" key="1">
    <source>
        <dbReference type="EMBL" id="MBC8361747.1"/>
    </source>
</evidence>
<reference evidence="1 2" key="1">
    <citation type="submission" date="2020-08" db="EMBL/GenBank/DDBJ databases">
        <title>Bridging the membrane lipid divide: bacteria of the FCB group superphylum have the potential to synthesize archaeal ether lipids.</title>
        <authorList>
            <person name="Villanueva L."/>
            <person name="Von Meijenfeldt F.A.B."/>
            <person name="Westbye A.B."/>
            <person name="Yadav S."/>
            <person name="Hopmans E.C."/>
            <person name="Dutilh B.E."/>
            <person name="Sinninghe Damste J.S."/>
        </authorList>
    </citation>
    <scope>NUCLEOTIDE SEQUENCE [LARGE SCALE GENOMIC DNA]</scope>
    <source>
        <strain evidence="1">NIOZ-UU30</strain>
    </source>
</reference>
<accession>A0A8J6TJ21</accession>
<name>A0A8J6TJ21_9BACT</name>
<organism evidence="1 2">
    <name type="scientific">Candidatus Desulfatibia profunda</name>
    <dbReference type="NCBI Taxonomy" id="2841695"/>
    <lineage>
        <taxon>Bacteria</taxon>
        <taxon>Pseudomonadati</taxon>
        <taxon>Thermodesulfobacteriota</taxon>
        <taxon>Desulfobacteria</taxon>
        <taxon>Desulfobacterales</taxon>
        <taxon>Desulfobacterales incertae sedis</taxon>
        <taxon>Candidatus Desulfatibia</taxon>
    </lineage>
</organism>
<dbReference type="AlphaFoldDB" id="A0A8J6TJ21"/>
<evidence type="ECO:0000313" key="2">
    <source>
        <dbReference type="Proteomes" id="UP000603434"/>
    </source>
</evidence>
<proteinExistence type="predicted"/>
<protein>
    <submittedName>
        <fullName evidence="1">Uncharacterized protein</fullName>
    </submittedName>
</protein>